<dbReference type="Gene3D" id="3.40.50.300">
    <property type="entry name" value="P-loop containing nucleotide triphosphate hydrolases"/>
    <property type="match status" value="1"/>
</dbReference>
<protein>
    <recommendedName>
        <fullName evidence="1">G domain-containing protein</fullName>
    </recommendedName>
</protein>
<evidence type="ECO:0000313" key="2">
    <source>
        <dbReference type="EMBL" id="KAG6378121.1"/>
    </source>
</evidence>
<dbReference type="OrthoDB" id="8954335at2759"/>
<keyword evidence="3" id="KW-1185">Reference proteome</keyword>
<dbReference type="EMBL" id="JAGFBS010000007">
    <property type="protein sequence ID" value="KAG6378121.1"/>
    <property type="molecule type" value="Genomic_DNA"/>
</dbReference>
<dbReference type="InterPro" id="IPR006073">
    <property type="entry name" value="GTP-bd"/>
</dbReference>
<reference evidence="2" key="1">
    <citation type="submission" date="2021-03" db="EMBL/GenBank/DDBJ databases">
        <title>Evolutionary innovations through gain and loss of genes in the ectomycorrhizal Boletales.</title>
        <authorList>
            <person name="Wu G."/>
            <person name="Miyauchi S."/>
            <person name="Morin E."/>
            <person name="Yang Z.-L."/>
            <person name="Xu J."/>
            <person name="Martin F.M."/>
        </authorList>
    </citation>
    <scope>NUCLEOTIDE SEQUENCE</scope>
    <source>
        <strain evidence="2">BR01</strain>
    </source>
</reference>
<name>A0A8I3AAM9_9AGAM</name>
<organism evidence="2 3">
    <name type="scientific">Boletus reticuloceps</name>
    <dbReference type="NCBI Taxonomy" id="495285"/>
    <lineage>
        <taxon>Eukaryota</taxon>
        <taxon>Fungi</taxon>
        <taxon>Dikarya</taxon>
        <taxon>Basidiomycota</taxon>
        <taxon>Agaricomycotina</taxon>
        <taxon>Agaricomycetes</taxon>
        <taxon>Agaricomycetidae</taxon>
        <taxon>Boletales</taxon>
        <taxon>Boletineae</taxon>
        <taxon>Boletaceae</taxon>
        <taxon>Boletoideae</taxon>
        <taxon>Boletus</taxon>
    </lineage>
</organism>
<gene>
    <name evidence="2" type="ORF">JVT61DRAFT_13806</name>
</gene>
<evidence type="ECO:0000259" key="1">
    <source>
        <dbReference type="Pfam" id="PF01926"/>
    </source>
</evidence>
<dbReference type="Proteomes" id="UP000683000">
    <property type="component" value="Unassembled WGS sequence"/>
</dbReference>
<sequence>MFSYFLDLLCFLNRRRQSSSTSAARQGEFRNIVILGSLGVGKSSLVNMLIGRAVAPVSNDIGVAHPAIVEYPISLSEIPDDTHPHLHPSSSDLVLRFYDTLGLDHRPSPWGAIKARLQRSGGAHVVVYCMRRGRLSSEQIMHLHTIRKTFCHGDVPLLLVVSGVEYRRGSAGKWWEANGDDLENAVQVNFADHICLNTWDAAHPSWRQHGAIYEETQRLVRDLMIRHCSLHSVA</sequence>
<dbReference type="Pfam" id="PF01926">
    <property type="entry name" value="MMR_HSR1"/>
    <property type="match status" value="1"/>
</dbReference>
<evidence type="ECO:0000313" key="3">
    <source>
        <dbReference type="Proteomes" id="UP000683000"/>
    </source>
</evidence>
<feature type="domain" description="G" evidence="1">
    <location>
        <begin position="32"/>
        <end position="146"/>
    </location>
</feature>
<dbReference type="SUPFAM" id="SSF52540">
    <property type="entry name" value="P-loop containing nucleoside triphosphate hydrolases"/>
    <property type="match status" value="1"/>
</dbReference>
<comment type="caution">
    <text evidence="2">The sequence shown here is derived from an EMBL/GenBank/DDBJ whole genome shotgun (WGS) entry which is preliminary data.</text>
</comment>
<accession>A0A8I3AAM9</accession>
<dbReference type="AlphaFoldDB" id="A0A8I3AAM9"/>
<proteinExistence type="predicted"/>
<dbReference type="InterPro" id="IPR027417">
    <property type="entry name" value="P-loop_NTPase"/>
</dbReference>
<dbReference type="CDD" id="cd00882">
    <property type="entry name" value="Ras_like_GTPase"/>
    <property type="match status" value="1"/>
</dbReference>
<dbReference type="GO" id="GO:0005525">
    <property type="term" value="F:GTP binding"/>
    <property type="evidence" value="ECO:0007669"/>
    <property type="project" value="InterPro"/>
</dbReference>